<feature type="compositionally biased region" description="Polar residues" evidence="1">
    <location>
        <begin position="293"/>
        <end position="302"/>
    </location>
</feature>
<dbReference type="AlphaFoldDB" id="A0ABD3PMK8"/>
<feature type="compositionally biased region" description="Basic residues" evidence="1">
    <location>
        <begin position="255"/>
        <end position="286"/>
    </location>
</feature>
<organism evidence="2 3">
    <name type="scientific">Cyclotella cryptica</name>
    <dbReference type="NCBI Taxonomy" id="29204"/>
    <lineage>
        <taxon>Eukaryota</taxon>
        <taxon>Sar</taxon>
        <taxon>Stramenopiles</taxon>
        <taxon>Ochrophyta</taxon>
        <taxon>Bacillariophyta</taxon>
        <taxon>Coscinodiscophyceae</taxon>
        <taxon>Thalassiosirophycidae</taxon>
        <taxon>Stephanodiscales</taxon>
        <taxon>Stephanodiscaceae</taxon>
        <taxon>Cyclotella</taxon>
    </lineage>
</organism>
<protein>
    <submittedName>
        <fullName evidence="2">Uncharacterized protein</fullName>
    </submittedName>
</protein>
<evidence type="ECO:0000313" key="3">
    <source>
        <dbReference type="Proteomes" id="UP001516023"/>
    </source>
</evidence>
<sequence>MKTYRTMLATRTLYTRTIAWIIVLLLTRLLHGHNQLIAAHIFGSDLDEEAVNRLSSTRASVSQIILNPIHETVSQADGSVASVMAGEEELIYAAMDPFYVESYVSFDLSYASLDDAEFEDALSNATLKLYWLSGDLNSVSVDLVDRESDYLKRYAIPEVDYSSCAGVGHCWVEVDLTAAVSWSVEQSLQISQRMPQAVSVRISTNQQMARGSFASSSYNGGVFSPTFILDFDDEQGSVDIDVMRTIRLKGSNRQSNKKKQKKKKKKKGKKKRPGKNKNPGKKKPNKKPGMNNGVKQQQNANQDKPKKGNLKKDKPSNNKPNGNSGQAKQSNLKPVNTKPSNVGSNPKPKPITPAKPSPRPIPQPAVPLPPSPAKSQTLKILDSKKSIITEQILQYEDPVQGKIESVYTYDGLAMGLAIMSTKGVAGKNLPGR</sequence>
<proteinExistence type="predicted"/>
<gene>
    <name evidence="2" type="ORF">HJC23_006564</name>
</gene>
<feature type="compositionally biased region" description="Polar residues" evidence="1">
    <location>
        <begin position="317"/>
        <end position="344"/>
    </location>
</feature>
<evidence type="ECO:0000313" key="2">
    <source>
        <dbReference type="EMBL" id="KAL3788526.1"/>
    </source>
</evidence>
<feature type="compositionally biased region" description="Basic and acidic residues" evidence="1">
    <location>
        <begin position="303"/>
        <end position="316"/>
    </location>
</feature>
<comment type="caution">
    <text evidence="2">The sequence shown here is derived from an EMBL/GenBank/DDBJ whole genome shotgun (WGS) entry which is preliminary data.</text>
</comment>
<reference evidence="2 3" key="1">
    <citation type="journal article" date="2020" name="G3 (Bethesda)">
        <title>Improved Reference Genome for Cyclotella cryptica CCMP332, a Model for Cell Wall Morphogenesis, Salinity Adaptation, and Lipid Production in Diatoms (Bacillariophyta).</title>
        <authorList>
            <person name="Roberts W.R."/>
            <person name="Downey K.M."/>
            <person name="Ruck E.C."/>
            <person name="Traller J.C."/>
            <person name="Alverson A.J."/>
        </authorList>
    </citation>
    <scope>NUCLEOTIDE SEQUENCE [LARGE SCALE GENOMIC DNA]</scope>
    <source>
        <strain evidence="2 3">CCMP332</strain>
    </source>
</reference>
<keyword evidence="3" id="KW-1185">Reference proteome</keyword>
<evidence type="ECO:0000256" key="1">
    <source>
        <dbReference type="SAM" id="MobiDB-lite"/>
    </source>
</evidence>
<dbReference type="Proteomes" id="UP001516023">
    <property type="component" value="Unassembled WGS sequence"/>
</dbReference>
<dbReference type="EMBL" id="JABMIG020000155">
    <property type="protein sequence ID" value="KAL3788526.1"/>
    <property type="molecule type" value="Genomic_DNA"/>
</dbReference>
<feature type="compositionally biased region" description="Pro residues" evidence="1">
    <location>
        <begin position="347"/>
        <end position="372"/>
    </location>
</feature>
<accession>A0ABD3PMK8</accession>
<name>A0ABD3PMK8_9STRA</name>
<feature type="region of interest" description="Disordered" evidence="1">
    <location>
        <begin position="245"/>
        <end position="376"/>
    </location>
</feature>